<dbReference type="InterPro" id="IPR035093">
    <property type="entry name" value="RelE/ParE_toxin_dom_sf"/>
</dbReference>
<comment type="similarity">
    <text evidence="1">Belongs to the RelE toxin family.</text>
</comment>
<dbReference type="PANTHER" id="PTHR33755">
    <property type="entry name" value="TOXIN PARE1-RELATED"/>
    <property type="match status" value="1"/>
</dbReference>
<evidence type="ECO:0000313" key="4">
    <source>
        <dbReference type="Proteomes" id="UP000488299"/>
    </source>
</evidence>
<keyword evidence="2" id="KW-1277">Toxin-antitoxin system</keyword>
<sequence length="100" mass="11699">MVAIDWSNQVFEDIDTIAEYLAQYSKPLANAFVEKVFEKVELLKNFPEMGRMVPEIGSTKVRELLFKQYRIVYQLVSRDRIRILTIQHSSTPLSLESLFD</sequence>
<name>A0A7J5U3D6_9BACT</name>
<evidence type="ECO:0000256" key="1">
    <source>
        <dbReference type="ARBA" id="ARBA00006226"/>
    </source>
</evidence>
<keyword evidence="4" id="KW-1185">Reference proteome</keyword>
<dbReference type="Pfam" id="PF05016">
    <property type="entry name" value="ParE_toxin"/>
    <property type="match status" value="1"/>
</dbReference>
<dbReference type="RefSeq" id="WP_152123587.1">
    <property type="nucleotide sequence ID" value="NZ_WELI01000002.1"/>
</dbReference>
<proteinExistence type="inferred from homology"/>
<organism evidence="3 4">
    <name type="scientific">Rudanella paleaurantiibacter</name>
    <dbReference type="NCBI Taxonomy" id="2614655"/>
    <lineage>
        <taxon>Bacteria</taxon>
        <taxon>Pseudomonadati</taxon>
        <taxon>Bacteroidota</taxon>
        <taxon>Cytophagia</taxon>
        <taxon>Cytophagales</taxon>
        <taxon>Cytophagaceae</taxon>
        <taxon>Rudanella</taxon>
    </lineage>
</organism>
<dbReference type="InterPro" id="IPR051803">
    <property type="entry name" value="TA_system_RelE-like_toxin"/>
</dbReference>
<comment type="caution">
    <text evidence="3">The sequence shown here is derived from an EMBL/GenBank/DDBJ whole genome shotgun (WGS) entry which is preliminary data.</text>
</comment>
<dbReference type="Proteomes" id="UP000488299">
    <property type="component" value="Unassembled WGS sequence"/>
</dbReference>
<evidence type="ECO:0000256" key="2">
    <source>
        <dbReference type="ARBA" id="ARBA00022649"/>
    </source>
</evidence>
<dbReference type="InterPro" id="IPR007712">
    <property type="entry name" value="RelE/ParE_toxin"/>
</dbReference>
<reference evidence="3 4" key="1">
    <citation type="submission" date="2019-10" db="EMBL/GenBank/DDBJ databases">
        <title>Rudanella paleaurantiibacter sp. nov., isolated from sludge.</title>
        <authorList>
            <person name="Xu S.Q."/>
        </authorList>
    </citation>
    <scope>NUCLEOTIDE SEQUENCE [LARGE SCALE GENOMIC DNA]</scope>
    <source>
        <strain evidence="3 4">HX-22-17</strain>
    </source>
</reference>
<gene>
    <name evidence="3" type="ORF">F5984_07285</name>
</gene>
<accession>A0A7J5U3D6</accession>
<evidence type="ECO:0000313" key="3">
    <source>
        <dbReference type="EMBL" id="KAB7732012.1"/>
    </source>
</evidence>
<dbReference type="AlphaFoldDB" id="A0A7J5U3D6"/>
<protein>
    <submittedName>
        <fullName evidence="3">Type II toxin-antitoxin system RelE/ParE family toxin</fullName>
    </submittedName>
</protein>
<dbReference type="Gene3D" id="3.30.2310.20">
    <property type="entry name" value="RelE-like"/>
    <property type="match status" value="1"/>
</dbReference>
<dbReference type="EMBL" id="WELI01000002">
    <property type="protein sequence ID" value="KAB7732012.1"/>
    <property type="molecule type" value="Genomic_DNA"/>
</dbReference>
<dbReference type="PANTHER" id="PTHR33755:SF5">
    <property type="entry name" value="TYPE II TOXIN-ANTITOXIN SYSTEM RELE_PARE FAMILY TOXIN"/>
    <property type="match status" value="1"/>
</dbReference>